<name>A0A059D0D9_EUCGR</name>
<dbReference type="AlphaFoldDB" id="A0A059D0D9"/>
<accession>A0A059D0D9</accession>
<sequence length="99" mass="11627">MAREMEVANWNLDEAIPFIKPQARFAKPGHRHFAIESFEARSIFEGFNFPDGGRARFWRRRWRWRGGADGATARRAQRRDGLSDERWVVVVRWPRGGGE</sequence>
<dbReference type="Gramene" id="KCW84203">
    <property type="protein sequence ID" value="KCW84203"/>
    <property type="gene ID" value="EUGRSUZ_B01067"/>
</dbReference>
<evidence type="ECO:0000313" key="1">
    <source>
        <dbReference type="EMBL" id="KCW84203.1"/>
    </source>
</evidence>
<dbReference type="InParanoid" id="A0A059D0D9"/>
<proteinExistence type="predicted"/>
<organism evidence="1">
    <name type="scientific">Eucalyptus grandis</name>
    <name type="common">Flooded gum</name>
    <dbReference type="NCBI Taxonomy" id="71139"/>
    <lineage>
        <taxon>Eukaryota</taxon>
        <taxon>Viridiplantae</taxon>
        <taxon>Streptophyta</taxon>
        <taxon>Embryophyta</taxon>
        <taxon>Tracheophyta</taxon>
        <taxon>Spermatophyta</taxon>
        <taxon>Magnoliopsida</taxon>
        <taxon>eudicotyledons</taxon>
        <taxon>Gunneridae</taxon>
        <taxon>Pentapetalae</taxon>
        <taxon>rosids</taxon>
        <taxon>malvids</taxon>
        <taxon>Myrtales</taxon>
        <taxon>Myrtaceae</taxon>
        <taxon>Myrtoideae</taxon>
        <taxon>Eucalypteae</taxon>
        <taxon>Eucalyptus</taxon>
    </lineage>
</organism>
<protein>
    <submittedName>
        <fullName evidence="1">Uncharacterized protein</fullName>
    </submittedName>
</protein>
<reference evidence="1" key="1">
    <citation type="submission" date="2013-07" db="EMBL/GenBank/DDBJ databases">
        <title>The genome of Eucalyptus grandis.</title>
        <authorList>
            <person name="Schmutz J."/>
            <person name="Hayes R."/>
            <person name="Myburg A."/>
            <person name="Tuskan G."/>
            <person name="Grattapaglia D."/>
            <person name="Rokhsar D.S."/>
        </authorList>
    </citation>
    <scope>NUCLEOTIDE SEQUENCE</scope>
    <source>
        <tissue evidence="1">Leaf extractions</tissue>
    </source>
</reference>
<dbReference type="EMBL" id="KK198754">
    <property type="protein sequence ID" value="KCW84203.1"/>
    <property type="molecule type" value="Genomic_DNA"/>
</dbReference>
<gene>
    <name evidence="1" type="ORF">EUGRSUZ_B01067</name>
</gene>